<dbReference type="SUPFAM" id="SSF52467">
    <property type="entry name" value="DHS-like NAD/FAD-binding domain"/>
    <property type="match status" value="1"/>
</dbReference>
<dbReference type="InterPro" id="IPR050134">
    <property type="entry name" value="NAD-dep_sirtuin_deacylases"/>
</dbReference>
<feature type="binding site" evidence="3">
    <location>
        <position position="216"/>
    </location>
    <ligand>
        <name>NAD(+)</name>
        <dbReference type="ChEBI" id="CHEBI:57540"/>
    </ligand>
</feature>
<feature type="binding site" evidence="3">
    <location>
        <begin position="198"/>
        <end position="200"/>
    </location>
    <ligand>
        <name>NAD(+)</name>
        <dbReference type="ChEBI" id="CHEBI:57540"/>
    </ligand>
</feature>
<dbReference type="AlphaFoldDB" id="A0A3P3DKB9"/>
<protein>
    <recommendedName>
        <fullName evidence="3">NAD-dependent protein deacylase</fullName>
        <ecNumber evidence="3">2.3.1.286</ecNumber>
    </recommendedName>
    <alternativeName>
        <fullName evidence="3">Regulatory protein SIR2 homolog</fullName>
    </alternativeName>
</protein>
<keyword evidence="3" id="KW-0862">Zinc</keyword>
<dbReference type="EC" id="2.3.1.286" evidence="3"/>
<keyword evidence="3" id="KW-0479">Metal-binding</keyword>
<proteinExistence type="inferred from homology"/>
<comment type="catalytic activity">
    <reaction evidence="3">
        <text>N(6)-acetyl-L-lysyl-[protein] + NAD(+) + H2O = 2''-O-acetyl-ADP-D-ribose + nicotinamide + L-lysyl-[protein]</text>
        <dbReference type="Rhea" id="RHEA:43636"/>
        <dbReference type="Rhea" id="RHEA-COMP:9752"/>
        <dbReference type="Rhea" id="RHEA-COMP:10731"/>
        <dbReference type="ChEBI" id="CHEBI:15377"/>
        <dbReference type="ChEBI" id="CHEBI:17154"/>
        <dbReference type="ChEBI" id="CHEBI:29969"/>
        <dbReference type="ChEBI" id="CHEBI:57540"/>
        <dbReference type="ChEBI" id="CHEBI:61930"/>
        <dbReference type="ChEBI" id="CHEBI:83767"/>
        <dbReference type="EC" id="2.3.1.286"/>
    </reaction>
</comment>
<feature type="active site" description="Proton acceptor" evidence="3">
    <location>
        <position position="106"/>
    </location>
</feature>
<dbReference type="GO" id="GO:0036055">
    <property type="term" value="F:protein-succinyllysine desuccinylase activity"/>
    <property type="evidence" value="ECO:0007669"/>
    <property type="project" value="UniProtKB-UniRule"/>
</dbReference>
<feature type="binding site" evidence="3">
    <location>
        <position position="136"/>
    </location>
    <ligand>
        <name>Zn(2+)</name>
        <dbReference type="ChEBI" id="CHEBI:29105"/>
    </ligand>
</feature>
<keyword evidence="7" id="KW-1185">Reference proteome</keyword>
<dbReference type="OrthoDB" id="9800582at2"/>
<dbReference type="InterPro" id="IPR027546">
    <property type="entry name" value="Sirtuin_class_III"/>
</dbReference>
<evidence type="ECO:0000313" key="6">
    <source>
        <dbReference type="EMBL" id="RRH74710.1"/>
    </source>
</evidence>
<gene>
    <name evidence="3" type="primary">cobB</name>
    <name evidence="6" type="ORF">EG244_09395</name>
</gene>
<dbReference type="CDD" id="cd01412">
    <property type="entry name" value="SIRT5_Af1_CobB"/>
    <property type="match status" value="1"/>
</dbReference>
<evidence type="ECO:0000313" key="7">
    <source>
        <dbReference type="Proteomes" id="UP000282125"/>
    </source>
</evidence>
<sequence>MPEVVILTGAGISAESGLETFRSEDGLWAQHRIEDVCTPEALSRNPALVHEFYNKRRAALAGVAPNAAHLALAEFAAEIPGDLLVITQNVDDLHERAGQTGLLHIHGELLSLKCSRCDHRQRFPGDSTPDIPCPDCGTGRLRPDIVFFGEMPCFMEQIQSALSDCSLFIAIGTSGNVYPAAGFAELARHYGAESWLVNLDPPENHRDFQRFFQGRAGEQVPEMLRALRQKLGTA</sequence>
<feature type="binding site" evidence="3">
    <location>
        <begin position="172"/>
        <end position="174"/>
    </location>
    <ligand>
        <name>NAD(+)</name>
        <dbReference type="ChEBI" id="CHEBI:57540"/>
    </ligand>
</feature>
<dbReference type="PANTHER" id="PTHR11085">
    <property type="entry name" value="NAD-DEPENDENT PROTEIN DEACYLASE SIRTUIN-5, MITOCHONDRIAL-RELATED"/>
    <property type="match status" value="1"/>
</dbReference>
<comment type="cofactor">
    <cofactor evidence="3">
        <name>Zn(2+)</name>
        <dbReference type="ChEBI" id="CHEBI:29105"/>
    </cofactor>
    <text evidence="3">Binds 1 zinc ion per subunit.</text>
</comment>
<dbReference type="GO" id="GO:0008270">
    <property type="term" value="F:zinc ion binding"/>
    <property type="evidence" value="ECO:0007669"/>
    <property type="project" value="UniProtKB-UniRule"/>
</dbReference>
<reference evidence="6 7" key="1">
    <citation type="submission" date="2018-11" db="EMBL/GenBank/DDBJ databases">
        <title>Gemmobacter sp. nov., YIM 102744-1 draft genome.</title>
        <authorList>
            <person name="Li G."/>
            <person name="Jiang Y."/>
        </authorList>
    </citation>
    <scope>NUCLEOTIDE SEQUENCE [LARGE SCALE GENOMIC DNA]</scope>
    <source>
        <strain evidence="6 7">YIM 102744-1</strain>
    </source>
</reference>
<feature type="domain" description="Deacetylase sirtuin-type" evidence="5">
    <location>
        <begin position="1"/>
        <end position="230"/>
    </location>
</feature>
<dbReference type="HAMAP" id="MF_01121">
    <property type="entry name" value="Sirtuin_ClassIII"/>
    <property type="match status" value="1"/>
</dbReference>
<comment type="domain">
    <text evidence="3">2 residues (Tyr-53 and Arg-56) present in a large hydrophobic pocket are probably involved in substrate specificity. They are important for desuccinylation activity, but dispensable for deacetylation activity.</text>
</comment>
<accession>A0A3P3DKB9</accession>
<feature type="binding site" evidence="3">
    <location>
        <position position="133"/>
    </location>
    <ligand>
        <name>Zn(2+)</name>
        <dbReference type="ChEBI" id="CHEBI:29105"/>
    </ligand>
</feature>
<dbReference type="Gene3D" id="3.40.50.1220">
    <property type="entry name" value="TPP-binding domain"/>
    <property type="match status" value="1"/>
</dbReference>
<comment type="function">
    <text evidence="3">NAD-dependent lysine deacetylase and desuccinylase that specifically removes acetyl and succinyl groups on target proteins. Modulates the activities of several proteins which are inactive in their acylated form.</text>
</comment>
<dbReference type="InterPro" id="IPR003000">
    <property type="entry name" value="Sirtuin"/>
</dbReference>
<comment type="caution">
    <text evidence="4">Lacks conserved residue(s) required for the propagation of feature annotation.</text>
</comment>
<evidence type="ECO:0000256" key="3">
    <source>
        <dbReference type="HAMAP-Rule" id="MF_01121"/>
    </source>
</evidence>
<feature type="binding site" evidence="3">
    <location>
        <position position="114"/>
    </location>
    <ligand>
        <name>Zn(2+)</name>
        <dbReference type="ChEBI" id="CHEBI:29105"/>
    </ligand>
</feature>
<dbReference type="InterPro" id="IPR029035">
    <property type="entry name" value="DHS-like_NAD/FAD-binding_dom"/>
</dbReference>
<comment type="caution">
    <text evidence="6">The sequence shown here is derived from an EMBL/GenBank/DDBJ whole genome shotgun (WGS) entry which is preliminary data.</text>
</comment>
<comment type="subcellular location">
    <subcellularLocation>
        <location evidence="3">Cytoplasm</location>
    </subcellularLocation>
</comment>
<dbReference type="InterPro" id="IPR026590">
    <property type="entry name" value="Ssirtuin_cat_dom"/>
</dbReference>
<dbReference type="GO" id="GO:0036054">
    <property type="term" value="F:protein-malonyllysine demalonylase activity"/>
    <property type="evidence" value="ECO:0007669"/>
    <property type="project" value="InterPro"/>
</dbReference>
<dbReference type="InterPro" id="IPR026591">
    <property type="entry name" value="Sirtuin_cat_small_dom_sf"/>
</dbReference>
<dbReference type="Pfam" id="PF02146">
    <property type="entry name" value="SIR2"/>
    <property type="match status" value="1"/>
</dbReference>
<evidence type="ECO:0000256" key="4">
    <source>
        <dbReference type="PROSITE-ProRule" id="PRU00236"/>
    </source>
</evidence>
<feature type="binding site" evidence="3">
    <location>
        <position position="56"/>
    </location>
    <ligand>
        <name>substrate</name>
    </ligand>
</feature>
<comment type="catalytic activity">
    <reaction evidence="3">
        <text>N(6)-succinyl-L-lysyl-[protein] + NAD(+) + H2O = 2''-O-succinyl-ADP-D-ribose + nicotinamide + L-lysyl-[protein]</text>
        <dbReference type="Rhea" id="RHEA:47668"/>
        <dbReference type="Rhea" id="RHEA-COMP:9752"/>
        <dbReference type="Rhea" id="RHEA-COMP:11877"/>
        <dbReference type="ChEBI" id="CHEBI:15377"/>
        <dbReference type="ChEBI" id="CHEBI:17154"/>
        <dbReference type="ChEBI" id="CHEBI:29969"/>
        <dbReference type="ChEBI" id="CHEBI:57540"/>
        <dbReference type="ChEBI" id="CHEBI:87830"/>
        <dbReference type="ChEBI" id="CHEBI:87832"/>
    </reaction>
</comment>
<dbReference type="Proteomes" id="UP000282125">
    <property type="component" value="Unassembled WGS sequence"/>
</dbReference>
<keyword evidence="1" id="KW-0808">Transferase</keyword>
<evidence type="ECO:0000256" key="1">
    <source>
        <dbReference type="ARBA" id="ARBA00022679"/>
    </source>
</evidence>
<organism evidence="6 7">
    <name type="scientific">Falsigemmobacter faecalis</name>
    <dbReference type="NCBI Taxonomy" id="2488730"/>
    <lineage>
        <taxon>Bacteria</taxon>
        <taxon>Pseudomonadati</taxon>
        <taxon>Pseudomonadota</taxon>
        <taxon>Alphaproteobacteria</taxon>
        <taxon>Rhodobacterales</taxon>
        <taxon>Paracoccaceae</taxon>
        <taxon>Falsigemmobacter</taxon>
    </lineage>
</organism>
<dbReference type="EMBL" id="RRAZ01000012">
    <property type="protein sequence ID" value="RRH74710.1"/>
    <property type="molecule type" value="Genomic_DNA"/>
</dbReference>
<dbReference type="GO" id="GO:0017136">
    <property type="term" value="F:histone deacetylase activity, NAD-dependent"/>
    <property type="evidence" value="ECO:0007669"/>
    <property type="project" value="TreeGrafter"/>
</dbReference>
<feature type="binding site" evidence="3">
    <location>
        <begin position="9"/>
        <end position="28"/>
    </location>
    <ligand>
        <name>NAD(+)</name>
        <dbReference type="ChEBI" id="CHEBI:57540"/>
    </ligand>
</feature>
<feature type="binding site" evidence="3">
    <location>
        <begin position="88"/>
        <end position="91"/>
    </location>
    <ligand>
        <name>NAD(+)</name>
        <dbReference type="ChEBI" id="CHEBI:57540"/>
    </ligand>
</feature>
<keyword evidence="2 3" id="KW-0520">NAD</keyword>
<keyword evidence="3" id="KW-0963">Cytoplasm</keyword>
<dbReference type="Gene3D" id="3.30.1600.10">
    <property type="entry name" value="SIR2/SIRT2 'Small Domain"/>
    <property type="match status" value="1"/>
</dbReference>
<feature type="binding site" evidence="3">
    <location>
        <position position="117"/>
    </location>
    <ligand>
        <name>Zn(2+)</name>
        <dbReference type="ChEBI" id="CHEBI:29105"/>
    </ligand>
</feature>
<dbReference type="PANTHER" id="PTHR11085:SF4">
    <property type="entry name" value="NAD-DEPENDENT PROTEIN DEACYLASE"/>
    <property type="match status" value="1"/>
</dbReference>
<comment type="similarity">
    <text evidence="3">Belongs to the sirtuin family. Class III subfamily.</text>
</comment>
<dbReference type="RefSeq" id="WP_124964757.1">
    <property type="nucleotide sequence ID" value="NZ_RRAZ01000012.1"/>
</dbReference>
<name>A0A3P3DKB9_9RHOB</name>
<evidence type="ECO:0000256" key="2">
    <source>
        <dbReference type="ARBA" id="ARBA00023027"/>
    </source>
</evidence>
<feature type="binding site" evidence="3">
    <location>
        <position position="53"/>
    </location>
    <ligand>
        <name>substrate</name>
    </ligand>
</feature>
<dbReference type="PROSITE" id="PS50305">
    <property type="entry name" value="SIRTUIN"/>
    <property type="match status" value="1"/>
</dbReference>
<dbReference type="GO" id="GO:0070403">
    <property type="term" value="F:NAD+ binding"/>
    <property type="evidence" value="ECO:0007669"/>
    <property type="project" value="UniProtKB-UniRule"/>
</dbReference>
<dbReference type="GO" id="GO:0005737">
    <property type="term" value="C:cytoplasm"/>
    <property type="evidence" value="ECO:0007669"/>
    <property type="project" value="UniProtKB-SubCell"/>
</dbReference>
<evidence type="ECO:0000259" key="5">
    <source>
        <dbReference type="PROSITE" id="PS50305"/>
    </source>
</evidence>